<keyword evidence="2" id="KW-1185">Reference proteome</keyword>
<sequence length="363" mass="39533">MVRSTGAAHGRRYGRGMEWRQAREFLTGNRHELGQMASRLYPDVPTVEGTPLLARPEWLPDTPLPLDALRLQWNQHPEPPAVADPRDGLPDGFRTYAEAWQALAPPKVFEDRPSYRLLDADLTTVAPTLSLGPSHYFAAVNVGEAVAHELAAASNTVALDTVAFTALSNTGALPLRQRVGDPCDLSRRTALPAITTLTVTKSGSYVLHWRDPEKVAHAGGLHQVMPVGVFQPLVDERADLDLWRCMVREFSEELLGTDEDYGPGFVQEDWPFHQALSAARDEGRIAVHCLGLGVDPLTLALDVLTVAVFDDAAFDDLFEGLVDVNAEGRVALAPFDGTVPAPAQPAGAAALRLAWRHRAALLR</sequence>
<evidence type="ECO:0000313" key="2">
    <source>
        <dbReference type="Proteomes" id="UP001501231"/>
    </source>
</evidence>
<dbReference type="EMBL" id="BAAARW010000020">
    <property type="protein sequence ID" value="GAA2434098.1"/>
    <property type="molecule type" value="Genomic_DNA"/>
</dbReference>
<protein>
    <recommendedName>
        <fullName evidence="3">Transcriptional regulator</fullName>
    </recommendedName>
</protein>
<accession>A0ABN3JPY4</accession>
<name>A0ABN3JPY4_9ACTN</name>
<proteinExistence type="predicted"/>
<evidence type="ECO:0000313" key="1">
    <source>
        <dbReference type="EMBL" id="GAA2434098.1"/>
    </source>
</evidence>
<dbReference type="Proteomes" id="UP001501231">
    <property type="component" value="Unassembled WGS sequence"/>
</dbReference>
<evidence type="ECO:0008006" key="3">
    <source>
        <dbReference type="Google" id="ProtNLM"/>
    </source>
</evidence>
<reference evidence="1 2" key="1">
    <citation type="journal article" date="2019" name="Int. J. Syst. Evol. Microbiol.">
        <title>The Global Catalogue of Microorganisms (GCM) 10K type strain sequencing project: providing services to taxonomists for standard genome sequencing and annotation.</title>
        <authorList>
            <consortium name="The Broad Institute Genomics Platform"/>
            <consortium name="The Broad Institute Genome Sequencing Center for Infectious Disease"/>
            <person name="Wu L."/>
            <person name="Ma J."/>
        </authorList>
    </citation>
    <scope>NUCLEOTIDE SEQUENCE [LARGE SCALE GENOMIC DNA]</scope>
    <source>
        <strain evidence="1 2">JCM 3325</strain>
    </source>
</reference>
<gene>
    <name evidence="1" type="ORF">GCM10010191_55600</name>
</gene>
<comment type="caution">
    <text evidence="1">The sequence shown here is derived from an EMBL/GenBank/DDBJ whole genome shotgun (WGS) entry which is preliminary data.</text>
</comment>
<organism evidence="1 2">
    <name type="scientific">Actinomadura vinacea</name>
    <dbReference type="NCBI Taxonomy" id="115336"/>
    <lineage>
        <taxon>Bacteria</taxon>
        <taxon>Bacillati</taxon>
        <taxon>Actinomycetota</taxon>
        <taxon>Actinomycetes</taxon>
        <taxon>Streptosporangiales</taxon>
        <taxon>Thermomonosporaceae</taxon>
        <taxon>Actinomadura</taxon>
    </lineage>
</organism>